<dbReference type="InterPro" id="IPR027417">
    <property type="entry name" value="P-loop_NTPase"/>
</dbReference>
<evidence type="ECO:0000313" key="1">
    <source>
        <dbReference type="EMBL" id="RXH85284.1"/>
    </source>
</evidence>
<dbReference type="AlphaFoldDB" id="A0A498ISW9"/>
<proteinExistence type="predicted"/>
<keyword evidence="2" id="KW-1185">Reference proteome</keyword>
<gene>
    <name evidence="1" type="ORF">DVH24_042052</name>
</gene>
<accession>A0A498ISW9</accession>
<name>A0A498ISW9_MALDO</name>
<protein>
    <submittedName>
        <fullName evidence="1">Uncharacterized protein</fullName>
    </submittedName>
</protein>
<comment type="caution">
    <text evidence="1">The sequence shown here is derived from an EMBL/GenBank/DDBJ whole genome shotgun (WGS) entry which is preliminary data.</text>
</comment>
<evidence type="ECO:0000313" key="2">
    <source>
        <dbReference type="Proteomes" id="UP000290289"/>
    </source>
</evidence>
<dbReference type="EMBL" id="RDQH01000337">
    <property type="protein sequence ID" value="RXH85284.1"/>
    <property type="molecule type" value="Genomic_DNA"/>
</dbReference>
<sequence length="67" mass="7360">MALVEAGCANLARRNSNTKAYCVNVITVMRFWSDCEAEQNAVRNAALAAGAYEQFMHSSCTLWKKSG</sequence>
<dbReference type="Proteomes" id="UP000290289">
    <property type="component" value="Chromosome 11"/>
</dbReference>
<reference evidence="1 2" key="1">
    <citation type="submission" date="2018-10" db="EMBL/GenBank/DDBJ databases">
        <title>A high-quality apple genome assembly.</title>
        <authorList>
            <person name="Hu J."/>
        </authorList>
    </citation>
    <scope>NUCLEOTIDE SEQUENCE [LARGE SCALE GENOMIC DNA]</scope>
    <source>
        <strain evidence="2">cv. HFTH1</strain>
        <tissue evidence="1">Young leaf</tissue>
    </source>
</reference>
<organism evidence="1 2">
    <name type="scientific">Malus domestica</name>
    <name type="common">Apple</name>
    <name type="synonym">Pyrus malus</name>
    <dbReference type="NCBI Taxonomy" id="3750"/>
    <lineage>
        <taxon>Eukaryota</taxon>
        <taxon>Viridiplantae</taxon>
        <taxon>Streptophyta</taxon>
        <taxon>Embryophyta</taxon>
        <taxon>Tracheophyta</taxon>
        <taxon>Spermatophyta</taxon>
        <taxon>Magnoliopsida</taxon>
        <taxon>eudicotyledons</taxon>
        <taxon>Gunneridae</taxon>
        <taxon>Pentapetalae</taxon>
        <taxon>rosids</taxon>
        <taxon>fabids</taxon>
        <taxon>Rosales</taxon>
        <taxon>Rosaceae</taxon>
        <taxon>Amygdaloideae</taxon>
        <taxon>Maleae</taxon>
        <taxon>Malus</taxon>
    </lineage>
</organism>
<dbReference type="Gene3D" id="3.40.50.300">
    <property type="entry name" value="P-loop containing nucleotide triphosphate hydrolases"/>
    <property type="match status" value="1"/>
</dbReference>
<dbReference type="STRING" id="3750.A0A498ISW9"/>